<dbReference type="PANTHER" id="PTHR15454">
    <property type="entry name" value="NISCHARIN RELATED"/>
    <property type="match status" value="1"/>
</dbReference>
<evidence type="ECO:0000256" key="2">
    <source>
        <dbReference type="ARBA" id="ARBA00022737"/>
    </source>
</evidence>
<protein>
    <recommendedName>
        <fullName evidence="5">F-box domain-containing protein</fullName>
    </recommendedName>
</protein>
<dbReference type="SUPFAM" id="SSF52047">
    <property type="entry name" value="RNI-like"/>
    <property type="match status" value="1"/>
</dbReference>
<evidence type="ECO:0000256" key="1">
    <source>
        <dbReference type="ARBA" id="ARBA00022614"/>
    </source>
</evidence>
<dbReference type="GO" id="GO:0005737">
    <property type="term" value="C:cytoplasm"/>
    <property type="evidence" value="ECO:0007669"/>
    <property type="project" value="TreeGrafter"/>
</dbReference>
<dbReference type="AlphaFoldDB" id="A0AA91Q498"/>
<gene>
    <name evidence="3" type="ORF">A9F13_01g00946</name>
</gene>
<dbReference type="PANTHER" id="PTHR15454:SF56">
    <property type="entry name" value="PROTEIN PHOSPHATASE 1 REGULATORY SUBUNIT 7-RELATED"/>
    <property type="match status" value="1"/>
</dbReference>
<name>A0AA91Q498_CLALS</name>
<evidence type="ECO:0008006" key="5">
    <source>
        <dbReference type="Google" id="ProtNLM"/>
    </source>
</evidence>
<keyword evidence="1" id="KW-0433">Leucine-rich repeat</keyword>
<organism evidence="3 4">
    <name type="scientific">Clavispora lusitaniae</name>
    <name type="common">Candida lusitaniae</name>
    <dbReference type="NCBI Taxonomy" id="36911"/>
    <lineage>
        <taxon>Eukaryota</taxon>
        <taxon>Fungi</taxon>
        <taxon>Dikarya</taxon>
        <taxon>Ascomycota</taxon>
        <taxon>Saccharomycotina</taxon>
        <taxon>Pichiomycetes</taxon>
        <taxon>Metschnikowiaceae</taxon>
        <taxon>Clavispora</taxon>
    </lineage>
</organism>
<sequence length="332" mass="37563">MFSNLPPEVALEVFQKLSPPEAQQMLETLEQFSPDSNAARYSNLLYSRLHSGHVVISVSEVTPPLYDVRLTPEQFAQSVKDPRFLAQCPRMLDIIFVRNLRDYVKFQDSLSLLREILAQTTVREFLGRIPRISFQLNGRSTTIYAPTSLSASVLSTILMLINVPNVETLKVNSTDIGLYFPDRWGAVFTQFSSLKVLALSDNLLQSPRLLDRRFLWPPNLRVLSLNKNMLSSFTLDLAAQLPNSLVELDLSGNELTSMGEAPQESFSLAEQLPNLRKLNLSFNPYLVRLNHRLLEGAGQMENPLEILLEGCNITDRQGLKNVAIGEQVRLYW</sequence>
<proteinExistence type="predicted"/>
<reference evidence="3 4" key="1">
    <citation type="submission" date="2017-04" db="EMBL/GenBank/DDBJ databases">
        <title>Draft genome of the yeast Clavispora lusitaniae type strain CBS 6936.</title>
        <authorList>
            <person name="Durrens P."/>
            <person name="Klopp C."/>
            <person name="Biteau N."/>
            <person name="Fitton-Ouhabi V."/>
            <person name="Dementhon K."/>
            <person name="Accoceberry I."/>
            <person name="Sherman D.J."/>
            <person name="Noel T."/>
        </authorList>
    </citation>
    <scope>NUCLEOTIDE SEQUENCE [LARGE SCALE GENOMIC DNA]</scope>
    <source>
        <strain evidence="3 4">CBS 6936</strain>
    </source>
</reference>
<evidence type="ECO:0000313" key="4">
    <source>
        <dbReference type="Proteomes" id="UP000195602"/>
    </source>
</evidence>
<dbReference type="InterPro" id="IPR032675">
    <property type="entry name" value="LRR_dom_sf"/>
</dbReference>
<dbReference type="Proteomes" id="UP000195602">
    <property type="component" value="Unassembled WGS sequence"/>
</dbReference>
<evidence type="ECO:0000313" key="3">
    <source>
        <dbReference type="EMBL" id="OVF10695.1"/>
    </source>
</evidence>
<keyword evidence="2" id="KW-0677">Repeat</keyword>
<dbReference type="Gene3D" id="3.80.10.10">
    <property type="entry name" value="Ribonuclease Inhibitor"/>
    <property type="match status" value="1"/>
</dbReference>
<comment type="caution">
    <text evidence="3">The sequence shown here is derived from an EMBL/GenBank/DDBJ whole genome shotgun (WGS) entry which is preliminary data.</text>
</comment>
<accession>A0AA91Q498</accession>
<dbReference type="KEGG" id="clus:A9F13_01g00946"/>
<dbReference type="EMBL" id="LYUB02000001">
    <property type="protein sequence ID" value="OVF10695.1"/>
    <property type="molecule type" value="Genomic_DNA"/>
</dbReference>